<comment type="caution">
    <text evidence="2">The sequence shown here is derived from an EMBL/GenBank/DDBJ whole genome shotgun (WGS) entry which is preliminary data.</text>
</comment>
<evidence type="ECO:0000313" key="2">
    <source>
        <dbReference type="EMBL" id="KAJ7738945.1"/>
    </source>
</evidence>
<gene>
    <name evidence="2" type="ORF">B0H16DRAFT_1465503</name>
</gene>
<protein>
    <submittedName>
        <fullName evidence="2">Uncharacterized protein</fullName>
    </submittedName>
</protein>
<dbReference type="Proteomes" id="UP001215598">
    <property type="component" value="Unassembled WGS sequence"/>
</dbReference>
<reference evidence="2" key="1">
    <citation type="submission" date="2023-03" db="EMBL/GenBank/DDBJ databases">
        <title>Massive genome expansion in bonnet fungi (Mycena s.s.) driven by repeated elements and novel gene families across ecological guilds.</title>
        <authorList>
            <consortium name="Lawrence Berkeley National Laboratory"/>
            <person name="Harder C.B."/>
            <person name="Miyauchi S."/>
            <person name="Viragh M."/>
            <person name="Kuo A."/>
            <person name="Thoen E."/>
            <person name="Andreopoulos B."/>
            <person name="Lu D."/>
            <person name="Skrede I."/>
            <person name="Drula E."/>
            <person name="Henrissat B."/>
            <person name="Morin E."/>
            <person name="Kohler A."/>
            <person name="Barry K."/>
            <person name="LaButti K."/>
            <person name="Morin E."/>
            <person name="Salamov A."/>
            <person name="Lipzen A."/>
            <person name="Mereny Z."/>
            <person name="Hegedus B."/>
            <person name="Baldrian P."/>
            <person name="Stursova M."/>
            <person name="Weitz H."/>
            <person name="Taylor A."/>
            <person name="Grigoriev I.V."/>
            <person name="Nagy L.G."/>
            <person name="Martin F."/>
            <person name="Kauserud H."/>
        </authorList>
    </citation>
    <scope>NUCLEOTIDE SEQUENCE</scope>
    <source>
        <strain evidence="2">CBHHK182m</strain>
    </source>
</reference>
<proteinExistence type="predicted"/>
<evidence type="ECO:0000256" key="1">
    <source>
        <dbReference type="SAM" id="MobiDB-lite"/>
    </source>
</evidence>
<evidence type="ECO:0000313" key="3">
    <source>
        <dbReference type="Proteomes" id="UP001215598"/>
    </source>
</evidence>
<keyword evidence="3" id="KW-1185">Reference proteome</keyword>
<dbReference type="EMBL" id="JARKIB010000109">
    <property type="protein sequence ID" value="KAJ7738945.1"/>
    <property type="molecule type" value="Genomic_DNA"/>
</dbReference>
<feature type="region of interest" description="Disordered" evidence="1">
    <location>
        <begin position="68"/>
        <end position="87"/>
    </location>
</feature>
<organism evidence="2 3">
    <name type="scientific">Mycena metata</name>
    <dbReference type="NCBI Taxonomy" id="1033252"/>
    <lineage>
        <taxon>Eukaryota</taxon>
        <taxon>Fungi</taxon>
        <taxon>Dikarya</taxon>
        <taxon>Basidiomycota</taxon>
        <taxon>Agaricomycotina</taxon>
        <taxon>Agaricomycetes</taxon>
        <taxon>Agaricomycetidae</taxon>
        <taxon>Agaricales</taxon>
        <taxon>Marasmiineae</taxon>
        <taxon>Mycenaceae</taxon>
        <taxon>Mycena</taxon>
    </lineage>
</organism>
<accession>A0AAD7MZ78</accession>
<name>A0AAD7MZ78_9AGAR</name>
<dbReference type="AlphaFoldDB" id="A0AAD7MZ78"/>
<sequence>MPSNHAKLWMTQAGCANAKLSFKSMRCPSATNFDVPRPCIYKSTLAAGVADVRCARSTVMPVNYGAASASASGGGGAGGKRNNATTKAAKAKIQAQRTVTSLPAQLLPRQYSACPSNRVNATYVGVPNLWV</sequence>